<name>A0A9X2MGI9_9FIRM</name>
<organism evidence="2 3">
    <name type="scientific">Anaerosalibacter massiliensis</name>
    <dbReference type="NCBI Taxonomy" id="1347392"/>
    <lineage>
        <taxon>Bacteria</taxon>
        <taxon>Bacillati</taxon>
        <taxon>Bacillota</taxon>
        <taxon>Tissierellia</taxon>
        <taxon>Tissierellales</taxon>
        <taxon>Sporanaerobacteraceae</taxon>
        <taxon>Anaerosalibacter</taxon>
    </lineage>
</organism>
<dbReference type="GO" id="GO:0005886">
    <property type="term" value="C:plasma membrane"/>
    <property type="evidence" value="ECO:0007669"/>
    <property type="project" value="TreeGrafter"/>
</dbReference>
<comment type="caution">
    <text evidence="2">The sequence shown here is derived from an EMBL/GenBank/DDBJ whole genome shotgun (WGS) entry which is preliminary data.</text>
</comment>
<feature type="transmembrane region" description="Helical" evidence="1">
    <location>
        <begin position="189"/>
        <end position="208"/>
    </location>
</feature>
<dbReference type="GO" id="GO:0008643">
    <property type="term" value="P:carbohydrate transport"/>
    <property type="evidence" value="ECO:0007669"/>
    <property type="project" value="InterPro"/>
</dbReference>
<dbReference type="SUPFAM" id="SSF103473">
    <property type="entry name" value="MFS general substrate transporter"/>
    <property type="match status" value="1"/>
</dbReference>
<keyword evidence="1" id="KW-1133">Transmembrane helix</keyword>
<protein>
    <submittedName>
        <fullName evidence="2">MFS transporter</fullName>
    </submittedName>
</protein>
<dbReference type="EMBL" id="JANJZL010000003">
    <property type="protein sequence ID" value="MCR2043608.1"/>
    <property type="molecule type" value="Genomic_DNA"/>
</dbReference>
<feature type="transmembrane region" description="Helical" evidence="1">
    <location>
        <begin position="271"/>
        <end position="290"/>
    </location>
</feature>
<dbReference type="Proteomes" id="UP001142078">
    <property type="component" value="Unassembled WGS sequence"/>
</dbReference>
<evidence type="ECO:0000313" key="2">
    <source>
        <dbReference type="EMBL" id="MCR2043608.1"/>
    </source>
</evidence>
<feature type="transmembrane region" description="Helical" evidence="1">
    <location>
        <begin position="327"/>
        <end position="348"/>
    </location>
</feature>
<feature type="transmembrane region" description="Helical" evidence="1">
    <location>
        <begin position="369"/>
        <end position="394"/>
    </location>
</feature>
<feature type="transmembrane region" description="Helical" evidence="1">
    <location>
        <begin position="86"/>
        <end position="106"/>
    </location>
</feature>
<feature type="transmembrane region" description="Helical" evidence="1">
    <location>
        <begin position="302"/>
        <end position="321"/>
    </location>
</feature>
<feature type="transmembrane region" description="Helical" evidence="1">
    <location>
        <begin position="112"/>
        <end position="137"/>
    </location>
</feature>
<dbReference type="InterPro" id="IPR036259">
    <property type="entry name" value="MFS_trans_sf"/>
</dbReference>
<gene>
    <name evidence="2" type="ORF">NSA23_05685</name>
</gene>
<evidence type="ECO:0000256" key="1">
    <source>
        <dbReference type="SAM" id="Phobius"/>
    </source>
</evidence>
<proteinExistence type="predicted"/>
<dbReference type="Gene3D" id="1.20.1250.20">
    <property type="entry name" value="MFS general substrate transporter like domains"/>
    <property type="match status" value="2"/>
</dbReference>
<evidence type="ECO:0000313" key="3">
    <source>
        <dbReference type="Proteomes" id="UP001142078"/>
    </source>
</evidence>
<dbReference type="GO" id="GO:0015293">
    <property type="term" value="F:symporter activity"/>
    <property type="evidence" value="ECO:0007669"/>
    <property type="project" value="InterPro"/>
</dbReference>
<feature type="transmembrane region" description="Helical" evidence="1">
    <location>
        <begin position="12"/>
        <end position="37"/>
    </location>
</feature>
<keyword evidence="1" id="KW-0472">Membrane</keyword>
<keyword evidence="1" id="KW-0812">Transmembrane</keyword>
<dbReference type="PANTHER" id="PTHR11328">
    <property type="entry name" value="MAJOR FACILITATOR SUPERFAMILY DOMAIN-CONTAINING PROTEIN"/>
    <property type="match status" value="1"/>
</dbReference>
<dbReference type="OrthoDB" id="7584869at2"/>
<dbReference type="InterPro" id="IPR039672">
    <property type="entry name" value="MFS_2"/>
</dbReference>
<accession>A0A9X2MGI9</accession>
<sequence>MESKCKLPFLTQILYGLGVSYAIIDQIFVQWVVYFYLPPANSGLKPLIAPAYIALALIISRFVDMIFDPLVGYASDNFHSRWGRRIPFIAIGSIPLVLCTIAIFYPPNNFSIPLYLSIMSSLFFIFYTIVGAPYNALIPELSQSYEDRLNLSTWQSIFRLTYSAIAMILPGFLIKYFGKQDATEGIQKMVISLSLFSLLGMLLLIFTIKEKNYSKAKPIKINFKESTSIIFKDKSFILYLLGLLFFFIGFNTIRTVLNYYVEDIMKLGKEYITIISAIFFGTAALSFYPVNRLSRKLGYRKIMLFSLAALTILSLMLFQLGKILPTNWGIAIFAIVGIFISGSAFIFPPAMLSEIVTSSNKENTTQLEGFYFGIQGFFLKLAFLISAGFVPILLTLNKNINIFQNIIKGNNMVQLEGIYATTLLASFSFIISFIFYYLYPEKIIRD</sequence>
<feature type="transmembrane region" description="Helical" evidence="1">
    <location>
        <begin position="236"/>
        <end position="259"/>
    </location>
</feature>
<dbReference type="RefSeq" id="WP_042680487.1">
    <property type="nucleotide sequence ID" value="NZ_CABKTM010000019.1"/>
</dbReference>
<feature type="transmembrane region" description="Helical" evidence="1">
    <location>
        <begin position="49"/>
        <end position="74"/>
    </location>
</feature>
<keyword evidence="3" id="KW-1185">Reference proteome</keyword>
<reference evidence="2" key="1">
    <citation type="submission" date="2022-07" db="EMBL/GenBank/DDBJ databases">
        <title>Enhanced cultured diversity of the mouse gut microbiota enables custom-made synthetic communities.</title>
        <authorList>
            <person name="Afrizal A."/>
        </authorList>
    </citation>
    <scope>NUCLEOTIDE SEQUENCE</scope>
    <source>
        <strain evidence="2">DSM 29482</strain>
    </source>
</reference>
<dbReference type="AlphaFoldDB" id="A0A9X2MGI9"/>
<feature type="transmembrane region" description="Helical" evidence="1">
    <location>
        <begin position="157"/>
        <end position="177"/>
    </location>
</feature>
<dbReference type="Pfam" id="PF13347">
    <property type="entry name" value="MFS_2"/>
    <property type="match status" value="1"/>
</dbReference>
<feature type="transmembrane region" description="Helical" evidence="1">
    <location>
        <begin position="418"/>
        <end position="439"/>
    </location>
</feature>
<dbReference type="PANTHER" id="PTHR11328:SF24">
    <property type="entry name" value="MAJOR FACILITATOR SUPERFAMILY (MFS) PROFILE DOMAIN-CONTAINING PROTEIN"/>
    <property type="match status" value="1"/>
</dbReference>